<dbReference type="STRING" id="290512.Paes_1345"/>
<protein>
    <recommendedName>
        <fullName evidence="4">Nickel transport complex, NikM subunit, transmembrane</fullName>
    </recommendedName>
</protein>
<dbReference type="InterPro" id="IPR019613">
    <property type="entry name" value="DUF4198"/>
</dbReference>
<accession>B4S8I0</accession>
<dbReference type="HOGENOM" id="CLU_058596_1_1_10"/>
<dbReference type="Pfam" id="PF10670">
    <property type="entry name" value="DUF4198"/>
    <property type="match status" value="1"/>
</dbReference>
<evidence type="ECO:0000313" key="2">
    <source>
        <dbReference type="EMBL" id="ACF46367.1"/>
    </source>
</evidence>
<proteinExistence type="predicted"/>
<feature type="chain" id="PRO_5002825813" description="Nickel transport complex, NikM subunit, transmembrane" evidence="1">
    <location>
        <begin position="45"/>
        <end position="283"/>
    </location>
</feature>
<dbReference type="KEGG" id="paa:Paes_1345"/>
<evidence type="ECO:0000256" key="1">
    <source>
        <dbReference type="SAM" id="SignalP"/>
    </source>
</evidence>
<evidence type="ECO:0000313" key="3">
    <source>
        <dbReference type="Proteomes" id="UP000002725"/>
    </source>
</evidence>
<keyword evidence="1" id="KW-0732">Signal</keyword>
<dbReference type="Proteomes" id="UP000002725">
    <property type="component" value="Chromosome"/>
</dbReference>
<dbReference type="AlphaFoldDB" id="B4S8I0"/>
<sequence>MRNATHEALSNENEQNMKNTRTLKAIARAILLSACALFSPPAYAHFGMVIPATDIVEQQNEASLNLRIMFAHPFEGESMAMDKPQLFGVFSNGQKTVLSGTLTPMTVKMYADRAPSQAWQTTYRLQRPGDYQFYVQPAPYWEPAEDSFIVHYTKVIVNAFAKEQGWDEPIGLKTEIVPLTRPYGLYRGNLFQGVVMLDGKPLPFAEVEVEYFNRDGTGKAPKAPFITQVTKSDANGVFSYCVPHAGWWGFAALSTDSRTMEHKGVQKPVEIGAVLWIHAYDFK</sequence>
<evidence type="ECO:0008006" key="4">
    <source>
        <dbReference type="Google" id="ProtNLM"/>
    </source>
</evidence>
<gene>
    <name evidence="2" type="ordered locus">Paes_1345</name>
</gene>
<organism evidence="2 3">
    <name type="scientific">Prosthecochloris aestuarii (strain DSM 271 / SK 413)</name>
    <dbReference type="NCBI Taxonomy" id="290512"/>
    <lineage>
        <taxon>Bacteria</taxon>
        <taxon>Pseudomonadati</taxon>
        <taxon>Chlorobiota</taxon>
        <taxon>Chlorobiia</taxon>
        <taxon>Chlorobiales</taxon>
        <taxon>Chlorobiaceae</taxon>
        <taxon>Prosthecochloris</taxon>
    </lineage>
</organism>
<keyword evidence="3" id="KW-1185">Reference proteome</keyword>
<dbReference type="eggNOG" id="COG5266">
    <property type="taxonomic scope" value="Bacteria"/>
</dbReference>
<feature type="signal peptide" evidence="1">
    <location>
        <begin position="1"/>
        <end position="44"/>
    </location>
</feature>
<dbReference type="EMBL" id="CP001108">
    <property type="protein sequence ID" value="ACF46367.1"/>
    <property type="molecule type" value="Genomic_DNA"/>
</dbReference>
<name>B4S8I0_PROA2</name>
<reference evidence="2" key="1">
    <citation type="submission" date="2008-06" db="EMBL/GenBank/DDBJ databases">
        <title>Complete sequence of chromosome of Prosthecochloris aestuarii DSM 271.</title>
        <authorList>
            <consortium name="US DOE Joint Genome Institute"/>
            <person name="Lucas S."/>
            <person name="Copeland A."/>
            <person name="Lapidus A."/>
            <person name="Glavina del Rio T."/>
            <person name="Dalin E."/>
            <person name="Tice H."/>
            <person name="Bruce D."/>
            <person name="Goodwin L."/>
            <person name="Pitluck S."/>
            <person name="Schmutz J."/>
            <person name="Larimer F."/>
            <person name="Land M."/>
            <person name="Hauser L."/>
            <person name="Kyrpides N."/>
            <person name="Anderson I."/>
            <person name="Liu Z."/>
            <person name="Li T."/>
            <person name="Zhao F."/>
            <person name="Overmann J."/>
            <person name="Bryant D.A."/>
            <person name="Richardson P."/>
        </authorList>
    </citation>
    <scope>NUCLEOTIDE SEQUENCE [LARGE SCALE GENOMIC DNA]</scope>
    <source>
        <strain evidence="2">DSM 271</strain>
    </source>
</reference>